<organism evidence="1 2">
    <name type="scientific">Bacillus thuringiensis subsp. medellin</name>
    <dbReference type="NCBI Taxonomy" id="79672"/>
    <lineage>
        <taxon>Bacteria</taxon>
        <taxon>Bacillati</taxon>
        <taxon>Bacillota</taxon>
        <taxon>Bacilli</taxon>
        <taxon>Bacillales</taxon>
        <taxon>Bacillaceae</taxon>
        <taxon>Bacillus</taxon>
        <taxon>Bacillus cereus group</taxon>
    </lineage>
</organism>
<evidence type="ECO:0000313" key="2">
    <source>
        <dbReference type="Proteomes" id="UP000195160"/>
    </source>
</evidence>
<name>A0A9X6N2K3_BACTV</name>
<dbReference type="EMBL" id="MOOV01000108">
    <property type="protein sequence ID" value="OUC00596.1"/>
    <property type="molecule type" value="Genomic_DNA"/>
</dbReference>
<sequence length="313" mass="36932">MKSKIVPKEPIATLETDGCITYEKELPFPYVHYPSRFGVFFGFQENRNGSLYHCSCQQRGIELYLRHVDFQRFTGLPLSARKNIAQTFIKTLNFKENLCHICNKVCPKYGYSSGKAYGHTKFYSIYGYYIKGQAYSYGIGSHGSIYTPTFIPDDIVSYLITDTYDHRRLDEQSIKDFERYCENVIRSRMGYFSIGKKWTTEIRLLELVKKLYPQYTVIHQYELDHLRGDIYIEELKLVIEYQGKQHFEPIKFMGGEEQFTKRQERDKEKVELCKYYNLGLIYFSYQDDLTEKVVKNRINSYITNHGVSLTHGN</sequence>
<dbReference type="Proteomes" id="UP000195160">
    <property type="component" value="Unassembled WGS sequence"/>
</dbReference>
<accession>A0A9X6N2K3</accession>
<reference evidence="1 2" key="1">
    <citation type="submission" date="2016-10" db="EMBL/GenBank/DDBJ databases">
        <title>Comparative genomics of Bacillus thuringiensis reveals a path to pathogens against multiple invertebrate hosts.</title>
        <authorList>
            <person name="Zheng J."/>
            <person name="Gao Q."/>
            <person name="Liu H."/>
            <person name="Peng D."/>
            <person name="Ruan L."/>
            <person name="Sun M."/>
        </authorList>
    </citation>
    <scope>NUCLEOTIDE SEQUENCE [LARGE SCALE GENOMIC DNA]</scope>
    <source>
        <strain evidence="1">T30001</strain>
    </source>
</reference>
<comment type="caution">
    <text evidence="1">The sequence shown here is derived from an EMBL/GenBank/DDBJ whole genome shotgun (WGS) entry which is preliminary data.</text>
</comment>
<dbReference type="RefSeq" id="WP_088066857.1">
    <property type="nucleotide sequence ID" value="NZ_MOOV01000108.1"/>
</dbReference>
<evidence type="ECO:0000313" key="1">
    <source>
        <dbReference type="EMBL" id="OUC00596.1"/>
    </source>
</evidence>
<proteinExistence type="predicted"/>
<dbReference type="Gene3D" id="3.40.960.10">
    <property type="entry name" value="VSR Endonuclease"/>
    <property type="match status" value="1"/>
</dbReference>
<gene>
    <name evidence="1" type="ORF">BK784_14425</name>
</gene>
<protein>
    <submittedName>
        <fullName evidence="1">Uncharacterized protein</fullName>
    </submittedName>
</protein>
<dbReference type="AlphaFoldDB" id="A0A9X6N2K3"/>